<dbReference type="AlphaFoldDB" id="A6JTC2"/>
<dbReference type="Proteomes" id="UP000234681">
    <property type="component" value="Chromosome 3"/>
</dbReference>
<gene>
    <name evidence="1" type="ORF">rCG_45444</name>
</gene>
<accession>A6JTC2</accession>
<proteinExistence type="predicted"/>
<evidence type="ECO:0000313" key="2">
    <source>
        <dbReference type="Proteomes" id="UP000234681"/>
    </source>
</evidence>
<feature type="non-terminal residue" evidence="1">
    <location>
        <position position="55"/>
    </location>
</feature>
<dbReference type="EMBL" id="CH474001">
    <property type="protein sequence ID" value="EDL93525.1"/>
    <property type="molecule type" value="Genomic_DNA"/>
</dbReference>
<evidence type="ECO:0000313" key="1">
    <source>
        <dbReference type="EMBL" id="EDL93525.1"/>
    </source>
</evidence>
<reference evidence="1 2" key="1">
    <citation type="submission" date="2005-09" db="EMBL/GenBank/DDBJ databases">
        <authorList>
            <person name="Mural R.J."/>
            <person name="Li P.W."/>
            <person name="Adams M.D."/>
            <person name="Amanatides P.G."/>
            <person name="Baden-Tillson H."/>
            <person name="Barnstead M."/>
            <person name="Chin S.H."/>
            <person name="Dew I."/>
            <person name="Evans C.A."/>
            <person name="Ferriera S."/>
            <person name="Flanigan M."/>
            <person name="Fosler C."/>
            <person name="Glodek A."/>
            <person name="Gu Z."/>
            <person name="Holt R.A."/>
            <person name="Jennings D."/>
            <person name="Kraft C.L."/>
            <person name="Lu F."/>
            <person name="Nguyen T."/>
            <person name="Nusskern D.R."/>
            <person name="Pfannkoch C.M."/>
            <person name="Sitter C."/>
            <person name="Sutton G.G."/>
            <person name="Venter J.C."/>
            <person name="Wang Z."/>
            <person name="Woodage T."/>
            <person name="Zheng X.H."/>
            <person name="Zhong F."/>
        </authorList>
    </citation>
    <scope>NUCLEOTIDE SEQUENCE [LARGE SCALE GENOMIC DNA]</scope>
    <source>
        <strain>BN</strain>
        <strain evidence="2">Sprague-Dawley</strain>
    </source>
</reference>
<name>A6JTC2_RAT</name>
<sequence length="55" mass="5967">MGTPHSLPRWLLRYPSCALSQTYCPSQPLALGCLCVFRLSMGHKGVPLGCTAPFC</sequence>
<organism evidence="1 2">
    <name type="scientific">Rattus norvegicus</name>
    <name type="common">Rat</name>
    <dbReference type="NCBI Taxonomy" id="10116"/>
    <lineage>
        <taxon>Eukaryota</taxon>
        <taxon>Metazoa</taxon>
        <taxon>Chordata</taxon>
        <taxon>Craniata</taxon>
        <taxon>Vertebrata</taxon>
        <taxon>Euteleostomi</taxon>
        <taxon>Mammalia</taxon>
        <taxon>Eutheria</taxon>
        <taxon>Euarchontoglires</taxon>
        <taxon>Glires</taxon>
        <taxon>Rodentia</taxon>
        <taxon>Myomorpha</taxon>
        <taxon>Muroidea</taxon>
        <taxon>Muridae</taxon>
        <taxon>Murinae</taxon>
        <taxon>Rattus</taxon>
    </lineage>
</organism>
<protein>
    <submittedName>
        <fullName evidence="1">RCG45444</fullName>
    </submittedName>
</protein>